<feature type="compositionally biased region" description="Basic and acidic residues" evidence="1">
    <location>
        <begin position="30"/>
        <end position="44"/>
    </location>
</feature>
<keyword evidence="3" id="KW-1185">Reference proteome</keyword>
<feature type="region of interest" description="Disordered" evidence="1">
    <location>
        <begin position="30"/>
        <end position="53"/>
    </location>
</feature>
<evidence type="ECO:0000256" key="1">
    <source>
        <dbReference type="SAM" id="MobiDB-lite"/>
    </source>
</evidence>
<name>A0ABN7AVE5_9HEMI</name>
<dbReference type="EMBL" id="AP028915">
    <property type="protein sequence ID" value="BES96160.1"/>
    <property type="molecule type" value="Genomic_DNA"/>
</dbReference>
<sequence length="78" mass="8751">MQGREILNSKLAFLRIYPYDFVERHHIDDGYPLHDKSSTREPPKRQSGNCPSGCPARPQSFESLLTCNALGGSVGYCH</sequence>
<accession>A0ABN7AVE5</accession>
<proteinExistence type="predicted"/>
<evidence type="ECO:0000313" key="3">
    <source>
        <dbReference type="Proteomes" id="UP001307889"/>
    </source>
</evidence>
<reference evidence="2 3" key="1">
    <citation type="submission" date="2023-09" db="EMBL/GenBank/DDBJ databases">
        <title>Nesidiocoris tenuis whole genome shotgun sequence.</title>
        <authorList>
            <person name="Shibata T."/>
            <person name="Shimoda M."/>
            <person name="Kobayashi T."/>
            <person name="Uehara T."/>
        </authorList>
    </citation>
    <scope>NUCLEOTIDE SEQUENCE [LARGE SCALE GENOMIC DNA]</scope>
    <source>
        <strain evidence="2 3">Japan</strain>
    </source>
</reference>
<evidence type="ECO:0000313" key="2">
    <source>
        <dbReference type="EMBL" id="BES96160.1"/>
    </source>
</evidence>
<gene>
    <name evidence="2" type="ORF">NTJ_08970</name>
</gene>
<protein>
    <submittedName>
        <fullName evidence="2">Uncharacterized protein</fullName>
    </submittedName>
</protein>
<organism evidence="2 3">
    <name type="scientific">Nesidiocoris tenuis</name>
    <dbReference type="NCBI Taxonomy" id="355587"/>
    <lineage>
        <taxon>Eukaryota</taxon>
        <taxon>Metazoa</taxon>
        <taxon>Ecdysozoa</taxon>
        <taxon>Arthropoda</taxon>
        <taxon>Hexapoda</taxon>
        <taxon>Insecta</taxon>
        <taxon>Pterygota</taxon>
        <taxon>Neoptera</taxon>
        <taxon>Paraneoptera</taxon>
        <taxon>Hemiptera</taxon>
        <taxon>Heteroptera</taxon>
        <taxon>Panheteroptera</taxon>
        <taxon>Cimicomorpha</taxon>
        <taxon>Miridae</taxon>
        <taxon>Dicyphina</taxon>
        <taxon>Nesidiocoris</taxon>
    </lineage>
</organism>
<dbReference type="Proteomes" id="UP001307889">
    <property type="component" value="Chromosome 7"/>
</dbReference>